<name>A0ABW0KKR6_9BACT</name>
<keyword evidence="2" id="KW-1185">Reference proteome</keyword>
<dbReference type="EMBL" id="JBHSMQ010000001">
    <property type="protein sequence ID" value="MFC5453929.1"/>
    <property type="molecule type" value="Genomic_DNA"/>
</dbReference>
<protein>
    <recommendedName>
        <fullName evidence="3">Beta-xylosidase</fullName>
    </recommendedName>
</protein>
<organism evidence="1 2">
    <name type="scientific">Prosthecobacter fluviatilis</name>
    <dbReference type="NCBI Taxonomy" id="445931"/>
    <lineage>
        <taxon>Bacteria</taxon>
        <taxon>Pseudomonadati</taxon>
        <taxon>Verrucomicrobiota</taxon>
        <taxon>Verrucomicrobiia</taxon>
        <taxon>Verrucomicrobiales</taxon>
        <taxon>Verrucomicrobiaceae</taxon>
        <taxon>Prosthecobacter</taxon>
    </lineage>
</organism>
<evidence type="ECO:0008006" key="3">
    <source>
        <dbReference type="Google" id="ProtNLM"/>
    </source>
</evidence>
<evidence type="ECO:0000313" key="2">
    <source>
        <dbReference type="Proteomes" id="UP001596052"/>
    </source>
</evidence>
<sequence>MSWKREGLALKADGQFEWMNSHTGPIAGCKLGSHYRIFFGTRSKKDAKGNYTSRINYADFDVKSPAKLLQLGASVLLPLGRVGTFDEFGQMPADVVQVHPDLFRLYYMGWQRSINAPYIINIGVAESKDGTRFDKISEGPVFGVNRFNPLGVGNLSVSKQGTGWRMWYTCFNDWRLQGEQYAPTYDIRTCFSDDGLIWTESGTVCVAPGNEEALATPRVIKLGPYYLMWFSYRQATDFRSGNKGYQTGFAYSHDGIQWSRNDSMFGLKGSGSGWDSGMACYPVVFIDEEEKKLIMYYCGDGFGEGGLGVASIEISEVLAALE</sequence>
<gene>
    <name evidence="1" type="ORF">ACFQDI_03590</name>
</gene>
<dbReference type="PANTHER" id="PTHR35279:SF1">
    <property type="entry name" value="ARABINANASE_LEVANSUCRASE_INVERTASE"/>
    <property type="match status" value="1"/>
</dbReference>
<dbReference type="Proteomes" id="UP001596052">
    <property type="component" value="Unassembled WGS sequence"/>
</dbReference>
<evidence type="ECO:0000313" key="1">
    <source>
        <dbReference type="EMBL" id="MFC5453929.1"/>
    </source>
</evidence>
<dbReference type="Gene3D" id="2.115.10.20">
    <property type="entry name" value="Glycosyl hydrolase domain, family 43"/>
    <property type="match status" value="2"/>
</dbReference>
<dbReference type="RefSeq" id="WP_377163486.1">
    <property type="nucleotide sequence ID" value="NZ_JBHSMQ010000001.1"/>
</dbReference>
<accession>A0ABW0KKR6</accession>
<proteinExistence type="predicted"/>
<dbReference type="InterPro" id="IPR023296">
    <property type="entry name" value="Glyco_hydro_beta-prop_sf"/>
</dbReference>
<dbReference type="SUPFAM" id="SSF75005">
    <property type="entry name" value="Arabinanase/levansucrase/invertase"/>
    <property type="match status" value="1"/>
</dbReference>
<reference evidence="2" key="1">
    <citation type="journal article" date="2019" name="Int. J. Syst. Evol. Microbiol.">
        <title>The Global Catalogue of Microorganisms (GCM) 10K type strain sequencing project: providing services to taxonomists for standard genome sequencing and annotation.</title>
        <authorList>
            <consortium name="The Broad Institute Genomics Platform"/>
            <consortium name="The Broad Institute Genome Sequencing Center for Infectious Disease"/>
            <person name="Wu L."/>
            <person name="Ma J."/>
        </authorList>
    </citation>
    <scope>NUCLEOTIDE SEQUENCE [LARGE SCALE GENOMIC DNA]</scope>
    <source>
        <strain evidence="2">CGMCC 4.1469</strain>
    </source>
</reference>
<dbReference type="PANTHER" id="PTHR35279">
    <property type="match status" value="1"/>
</dbReference>
<comment type="caution">
    <text evidence="1">The sequence shown here is derived from an EMBL/GenBank/DDBJ whole genome shotgun (WGS) entry which is preliminary data.</text>
</comment>